<dbReference type="SMART" id="SM00631">
    <property type="entry name" value="Zn_pept"/>
    <property type="match status" value="1"/>
</dbReference>
<keyword evidence="3" id="KW-0645">Protease</keyword>
<dbReference type="Pfam" id="PF00246">
    <property type="entry name" value="Peptidase_M14"/>
    <property type="match status" value="1"/>
</dbReference>
<evidence type="ECO:0000256" key="3">
    <source>
        <dbReference type="ARBA" id="ARBA00022670"/>
    </source>
</evidence>
<dbReference type="CDD" id="cd06229">
    <property type="entry name" value="M14_Endopeptidase_I"/>
    <property type="match status" value="1"/>
</dbReference>
<comment type="caution">
    <text evidence="9">The sequence shown here is derived from an EMBL/GenBank/DDBJ whole genome shotgun (WGS) entry which is preliminary data.</text>
</comment>
<reference evidence="10" key="1">
    <citation type="journal article" date="2019" name="Int. J. Syst. Evol. Microbiol.">
        <title>The Global Catalogue of Microorganisms (GCM) 10K type strain sequencing project: providing services to taxonomists for standard genome sequencing and annotation.</title>
        <authorList>
            <consortium name="The Broad Institute Genomics Platform"/>
            <consortium name="The Broad Institute Genome Sequencing Center for Infectious Disease"/>
            <person name="Wu L."/>
            <person name="Ma J."/>
        </authorList>
    </citation>
    <scope>NUCLEOTIDE SEQUENCE [LARGE SCALE GENOMIC DNA]</scope>
    <source>
        <strain evidence="10">CGMCC 1.16306</strain>
    </source>
</reference>
<evidence type="ECO:0000256" key="2">
    <source>
        <dbReference type="ARBA" id="ARBA00005988"/>
    </source>
</evidence>
<feature type="domain" description="Peptidase M14" evidence="8">
    <location>
        <begin position="106"/>
        <end position="392"/>
    </location>
</feature>
<feature type="active site" description="Proton donor/acceptor" evidence="7">
    <location>
        <position position="364"/>
    </location>
</feature>
<dbReference type="EMBL" id="JBHSFW010000001">
    <property type="protein sequence ID" value="MFC4617992.1"/>
    <property type="molecule type" value="Genomic_DNA"/>
</dbReference>
<dbReference type="PROSITE" id="PS52035">
    <property type="entry name" value="PEPTIDASE_M14"/>
    <property type="match status" value="1"/>
</dbReference>
<dbReference type="Proteomes" id="UP001596022">
    <property type="component" value="Unassembled WGS sequence"/>
</dbReference>
<evidence type="ECO:0000313" key="9">
    <source>
        <dbReference type="EMBL" id="MFC4617992.1"/>
    </source>
</evidence>
<comment type="cofactor">
    <cofactor evidence="1">
        <name>Zn(2+)</name>
        <dbReference type="ChEBI" id="CHEBI:29105"/>
    </cofactor>
</comment>
<protein>
    <submittedName>
        <fullName evidence="9">M14 family metallocarboxypeptidase</fullName>
        <ecNumber evidence="9">3.4.17.-</ecNumber>
    </submittedName>
</protein>
<dbReference type="Gene3D" id="3.40.630.10">
    <property type="entry name" value="Zn peptidases"/>
    <property type="match status" value="1"/>
</dbReference>
<dbReference type="PRINTS" id="PR00765">
    <property type="entry name" value="CRBOXYPTASEA"/>
</dbReference>
<name>A0ABV9GI70_9BACL</name>
<dbReference type="InterPro" id="IPR000834">
    <property type="entry name" value="Peptidase_M14"/>
</dbReference>
<comment type="similarity">
    <text evidence="2 7">Belongs to the peptidase M14 family.</text>
</comment>
<gene>
    <name evidence="9" type="ORF">ACFO4N_04515</name>
</gene>
<dbReference type="InterPro" id="IPR034274">
    <property type="entry name" value="ENP1_M14_CPD"/>
</dbReference>
<dbReference type="PANTHER" id="PTHR11705">
    <property type="entry name" value="PROTEASE FAMILY M14 CARBOXYPEPTIDASE A,B"/>
    <property type="match status" value="1"/>
</dbReference>
<dbReference type="PANTHER" id="PTHR11705:SF143">
    <property type="entry name" value="SLL0236 PROTEIN"/>
    <property type="match status" value="1"/>
</dbReference>
<dbReference type="GO" id="GO:0004180">
    <property type="term" value="F:carboxypeptidase activity"/>
    <property type="evidence" value="ECO:0007669"/>
    <property type="project" value="UniProtKB-KW"/>
</dbReference>
<accession>A0ABV9GI70</accession>
<evidence type="ECO:0000259" key="8">
    <source>
        <dbReference type="PROSITE" id="PS52035"/>
    </source>
</evidence>
<organism evidence="9 10">
    <name type="scientific">Camelliibacillus cellulosilyticus</name>
    <dbReference type="NCBI Taxonomy" id="2174486"/>
    <lineage>
        <taxon>Bacteria</taxon>
        <taxon>Bacillati</taxon>
        <taxon>Bacillota</taxon>
        <taxon>Bacilli</taxon>
        <taxon>Bacillales</taxon>
        <taxon>Sporolactobacillaceae</taxon>
        <taxon>Camelliibacillus</taxon>
    </lineage>
</organism>
<sequence>MTARSGDTLDYFSRLFEVPYPLVIDSNPHIPDQRLKDGDTVAIPGYVVQPLTLKSHQTFWSVLTERQLPLDALRVVNPGVPFRKLLSASIIYVPVRVNRIIVKGKQTYDYLTLMRDIHRLKALYPFMTSRSIGRSVLGKNLTELAVGRGARRVHLNASFHAREWITTPIVMTFLNEYLLSLTNGRAIRGIRLPSFYDQQNLSIVPMVNPDGVDLAIHGASKAGVFEASVREINQGERDFSLWKANIRGVDLNKQFPADWDAEAANAPKQPAPSHFPGHEPLSEPEARAMASLVQTRDFARLLMLHTQGKEIYWRFKGEEPPISKEIAMEMTRVSGYQAVENHGSSAGLKDWFIETRRRPAFTIEAGKGDHPLPISDFDEMYQEMLGIFLAYLYT</sequence>
<keyword evidence="9" id="KW-0121">Carboxypeptidase</keyword>
<proteinExistence type="inferred from homology"/>
<keyword evidence="5" id="KW-0862">Zinc</keyword>
<evidence type="ECO:0000313" key="10">
    <source>
        <dbReference type="Proteomes" id="UP001596022"/>
    </source>
</evidence>
<dbReference type="RefSeq" id="WP_376845533.1">
    <property type="nucleotide sequence ID" value="NZ_JBHSFW010000001.1"/>
</dbReference>
<evidence type="ECO:0000256" key="6">
    <source>
        <dbReference type="ARBA" id="ARBA00023049"/>
    </source>
</evidence>
<dbReference type="SUPFAM" id="SSF53187">
    <property type="entry name" value="Zn-dependent exopeptidases"/>
    <property type="match status" value="1"/>
</dbReference>
<evidence type="ECO:0000256" key="4">
    <source>
        <dbReference type="ARBA" id="ARBA00022801"/>
    </source>
</evidence>
<evidence type="ECO:0000256" key="5">
    <source>
        <dbReference type="ARBA" id="ARBA00022833"/>
    </source>
</evidence>
<keyword evidence="6" id="KW-0482">Metalloprotease</keyword>
<dbReference type="EC" id="3.4.17.-" evidence="9"/>
<evidence type="ECO:0000256" key="1">
    <source>
        <dbReference type="ARBA" id="ARBA00001947"/>
    </source>
</evidence>
<keyword evidence="4 9" id="KW-0378">Hydrolase</keyword>
<evidence type="ECO:0000256" key="7">
    <source>
        <dbReference type="PROSITE-ProRule" id="PRU01379"/>
    </source>
</evidence>
<keyword evidence="10" id="KW-1185">Reference proteome</keyword>